<reference evidence="4 5" key="1">
    <citation type="submission" date="2019-03" db="EMBL/GenBank/DDBJ databases">
        <title>Genomic Encyclopedia of Type Strains, Phase IV (KMG-IV): sequencing the most valuable type-strain genomes for metagenomic binning, comparative biology and taxonomic classification.</title>
        <authorList>
            <person name="Goeker M."/>
        </authorList>
    </citation>
    <scope>NUCLEOTIDE SEQUENCE [LARGE SCALE GENOMIC DNA]</scope>
    <source>
        <strain evidence="4 5">DSM 24984</strain>
    </source>
</reference>
<dbReference type="OrthoDB" id="9786548at2"/>
<dbReference type="GO" id="GO:0000160">
    <property type="term" value="P:phosphorelay signal transduction system"/>
    <property type="evidence" value="ECO:0007669"/>
    <property type="project" value="InterPro"/>
</dbReference>
<evidence type="ECO:0000313" key="5">
    <source>
        <dbReference type="Proteomes" id="UP000294614"/>
    </source>
</evidence>
<evidence type="ECO:0000313" key="4">
    <source>
        <dbReference type="EMBL" id="TCK61933.1"/>
    </source>
</evidence>
<dbReference type="PROSITE" id="PS50110">
    <property type="entry name" value="RESPONSE_REGULATORY"/>
    <property type="match status" value="1"/>
</dbReference>
<dbReference type="SMART" id="SM00448">
    <property type="entry name" value="REC"/>
    <property type="match status" value="1"/>
</dbReference>
<dbReference type="Proteomes" id="UP000294614">
    <property type="component" value="Unassembled WGS sequence"/>
</dbReference>
<evidence type="ECO:0000256" key="1">
    <source>
        <dbReference type="ARBA" id="ARBA00022553"/>
    </source>
</evidence>
<dbReference type="RefSeq" id="WP_132871616.1">
    <property type="nucleotide sequence ID" value="NZ_SMGG01000003.1"/>
</dbReference>
<dbReference type="InterPro" id="IPR001789">
    <property type="entry name" value="Sig_transdc_resp-reg_receiver"/>
</dbReference>
<keyword evidence="5" id="KW-1185">Reference proteome</keyword>
<gene>
    <name evidence="4" type="ORF">C8D98_0440</name>
</gene>
<name>A0A4R1KD62_9BACT</name>
<dbReference type="Gene3D" id="3.40.50.2300">
    <property type="match status" value="1"/>
</dbReference>
<organism evidence="4 5">
    <name type="scientific">Seleniivibrio woodruffii</name>
    <dbReference type="NCBI Taxonomy" id="1078050"/>
    <lineage>
        <taxon>Bacteria</taxon>
        <taxon>Pseudomonadati</taxon>
        <taxon>Deferribacterota</taxon>
        <taxon>Deferribacteres</taxon>
        <taxon>Deferribacterales</taxon>
        <taxon>Geovibrionaceae</taxon>
        <taxon>Seleniivibrio</taxon>
    </lineage>
</organism>
<evidence type="ECO:0000259" key="3">
    <source>
        <dbReference type="PROSITE" id="PS50110"/>
    </source>
</evidence>
<dbReference type="AlphaFoldDB" id="A0A4R1KD62"/>
<keyword evidence="1 2" id="KW-0597">Phosphoprotein</keyword>
<comment type="caution">
    <text evidence="4">The sequence shown here is derived from an EMBL/GenBank/DDBJ whole genome shotgun (WGS) entry which is preliminary data.</text>
</comment>
<dbReference type="EMBL" id="SMGG01000003">
    <property type="protein sequence ID" value="TCK61933.1"/>
    <property type="molecule type" value="Genomic_DNA"/>
</dbReference>
<sequence length="122" mass="14163">MKKRVLFVGDEEIFRIALRIALKRKKIDLVAEADRSLKNLIPALDVNDFYDLLIIDISMPEMSGIDVLEYLTQEKKDIPVIAITDHMHHDLRFFCSGIRSIRIIQKPFDQNELIGEVLKLLD</sequence>
<dbReference type="SUPFAM" id="SSF52172">
    <property type="entry name" value="CheY-like"/>
    <property type="match status" value="1"/>
</dbReference>
<dbReference type="Pfam" id="PF00072">
    <property type="entry name" value="Response_reg"/>
    <property type="match status" value="1"/>
</dbReference>
<feature type="modified residue" description="4-aspartylphosphate" evidence="2">
    <location>
        <position position="56"/>
    </location>
</feature>
<accession>A0A4R1KD62</accession>
<dbReference type="PANTHER" id="PTHR44591:SF3">
    <property type="entry name" value="RESPONSE REGULATORY DOMAIN-CONTAINING PROTEIN"/>
    <property type="match status" value="1"/>
</dbReference>
<proteinExistence type="predicted"/>
<dbReference type="InterPro" id="IPR050595">
    <property type="entry name" value="Bact_response_regulator"/>
</dbReference>
<evidence type="ECO:0000256" key="2">
    <source>
        <dbReference type="PROSITE-ProRule" id="PRU00169"/>
    </source>
</evidence>
<protein>
    <submittedName>
        <fullName evidence="4">Response regulator receiver domain-containing protein</fullName>
    </submittedName>
</protein>
<feature type="domain" description="Response regulatory" evidence="3">
    <location>
        <begin position="4"/>
        <end position="121"/>
    </location>
</feature>
<dbReference type="PANTHER" id="PTHR44591">
    <property type="entry name" value="STRESS RESPONSE REGULATOR PROTEIN 1"/>
    <property type="match status" value="1"/>
</dbReference>
<dbReference type="InterPro" id="IPR011006">
    <property type="entry name" value="CheY-like_superfamily"/>
</dbReference>